<reference evidence="2 3" key="1">
    <citation type="submission" date="2023-07" db="EMBL/GenBank/DDBJ databases">
        <title>Sorghum-associated microbial communities from plants grown in Nebraska, USA.</title>
        <authorList>
            <person name="Schachtman D."/>
        </authorList>
    </citation>
    <scope>NUCLEOTIDE SEQUENCE [LARGE SCALE GENOMIC DNA]</scope>
    <source>
        <strain evidence="2 3">596</strain>
    </source>
</reference>
<feature type="signal peptide" evidence="1">
    <location>
        <begin position="1"/>
        <end position="26"/>
    </location>
</feature>
<comment type="caution">
    <text evidence="2">The sequence shown here is derived from an EMBL/GenBank/DDBJ whole genome shotgun (WGS) entry which is preliminary data.</text>
</comment>
<dbReference type="Proteomes" id="UP001260715">
    <property type="component" value="Unassembled WGS sequence"/>
</dbReference>
<evidence type="ECO:0000256" key="1">
    <source>
        <dbReference type="SAM" id="SignalP"/>
    </source>
</evidence>
<dbReference type="Gene3D" id="1.20.1600.10">
    <property type="entry name" value="Outer membrane efflux proteins (OEP)"/>
    <property type="match status" value="1"/>
</dbReference>
<protein>
    <submittedName>
        <fullName evidence="2">Outer membrane protein TolC</fullName>
    </submittedName>
</protein>
<dbReference type="SUPFAM" id="SSF56954">
    <property type="entry name" value="Outer membrane efflux proteins (OEP)"/>
    <property type="match status" value="1"/>
</dbReference>
<dbReference type="RefSeq" id="WP_310012252.1">
    <property type="nucleotide sequence ID" value="NZ_JAVDSJ010000007.1"/>
</dbReference>
<organism evidence="2 3">
    <name type="scientific">Herbaspirillum frisingense</name>
    <dbReference type="NCBI Taxonomy" id="92645"/>
    <lineage>
        <taxon>Bacteria</taxon>
        <taxon>Pseudomonadati</taxon>
        <taxon>Pseudomonadota</taxon>
        <taxon>Betaproteobacteria</taxon>
        <taxon>Burkholderiales</taxon>
        <taxon>Oxalobacteraceae</taxon>
        <taxon>Herbaspirillum</taxon>
    </lineage>
</organism>
<accession>A0ABU1PKX9</accession>
<keyword evidence="1" id="KW-0732">Signal</keyword>
<evidence type="ECO:0000313" key="2">
    <source>
        <dbReference type="EMBL" id="MDR6586565.1"/>
    </source>
</evidence>
<name>A0ABU1PKX9_9BURK</name>
<dbReference type="PANTHER" id="PTHR30203:SF24">
    <property type="entry name" value="BLR4935 PROTEIN"/>
    <property type="match status" value="1"/>
</dbReference>
<dbReference type="EMBL" id="JAVDSJ010000007">
    <property type="protein sequence ID" value="MDR6586565.1"/>
    <property type="molecule type" value="Genomic_DNA"/>
</dbReference>
<dbReference type="PANTHER" id="PTHR30203">
    <property type="entry name" value="OUTER MEMBRANE CATION EFFLUX PROTEIN"/>
    <property type="match status" value="1"/>
</dbReference>
<keyword evidence="3" id="KW-1185">Reference proteome</keyword>
<dbReference type="InterPro" id="IPR010131">
    <property type="entry name" value="MdtP/NodT-like"/>
</dbReference>
<proteinExistence type="predicted"/>
<evidence type="ECO:0000313" key="3">
    <source>
        <dbReference type="Proteomes" id="UP001260715"/>
    </source>
</evidence>
<dbReference type="PROSITE" id="PS51257">
    <property type="entry name" value="PROKAR_LIPOPROTEIN"/>
    <property type="match status" value="1"/>
</dbReference>
<gene>
    <name evidence="2" type="ORF">J2W50_004795</name>
</gene>
<sequence>MIPHVSRPLRAAAVAACAMLAGCAQLSPDAGFDRLAQTSTERLGQAPAWNRTPEQGQASQDRVTRLLQADGSAGPTANRLASADDAVQIALINNPELQAAFAELGVAEADLVQAGRLPNPGFSFARTHAGDDIKIERSLSLGLMRLLTMPATACIEQRRFEQVRLSLAARVLALAAQTRQAYYQAVAAQQGLTYQQQVADAADAAHELAAQMARLGNISKLDAAREQFFYGQAQANLQQAQRLAAQDKETLARLLGLAPDFALPAQLPALPAQLDAIGDVEQQALQQRLDVQAARTELEGLQGSLGLTRATRLVNVLDLGALRTSESGKPPEIGYQISIEIPLFDWGEARVAKAEAIYLQGAHKLAGAVLDARAQARLAWRQRQDAYALARRYRDQLLPLRQRIAEENLLRYNGMLLSVFALLADAREQASTVNAAIDAQRDFWIADAALQLALNGRPTQGTQP</sequence>
<feature type="chain" id="PRO_5047375406" evidence="1">
    <location>
        <begin position="27"/>
        <end position="464"/>
    </location>
</feature>